<dbReference type="GO" id="GO:0016757">
    <property type="term" value="F:glycosyltransferase activity"/>
    <property type="evidence" value="ECO:0007669"/>
    <property type="project" value="UniProtKB-KW"/>
</dbReference>
<dbReference type="Pfam" id="PF05637">
    <property type="entry name" value="Glyco_transf_34"/>
    <property type="match status" value="1"/>
</dbReference>
<feature type="transmembrane region" description="Helical" evidence="3">
    <location>
        <begin position="20"/>
        <end position="38"/>
    </location>
</feature>
<dbReference type="OrthoDB" id="205108at2759"/>
<dbReference type="PANTHER" id="PTHR31306:SF4">
    <property type="entry name" value="ALPHA-1,2-GALACTOSYLTRANSFERASE"/>
    <property type="match status" value="1"/>
</dbReference>
<dbReference type="GO" id="GO:0006487">
    <property type="term" value="P:protein N-linked glycosylation"/>
    <property type="evidence" value="ECO:0007669"/>
    <property type="project" value="TreeGrafter"/>
</dbReference>
<dbReference type="VEuPathDB" id="FungiDB:RhiirFUN_023971"/>
<dbReference type="EMBL" id="CAGKOT010000017">
    <property type="protein sequence ID" value="CAB5362572.1"/>
    <property type="molecule type" value="Genomic_DNA"/>
</dbReference>
<keyword evidence="3" id="KW-0472">Membrane</keyword>
<evidence type="ECO:0000313" key="5">
    <source>
        <dbReference type="Proteomes" id="UP000684084"/>
    </source>
</evidence>
<keyword evidence="3" id="KW-0812">Transmembrane</keyword>
<evidence type="ECO:0000256" key="3">
    <source>
        <dbReference type="SAM" id="Phobius"/>
    </source>
</evidence>
<keyword evidence="1" id="KW-0328">Glycosyltransferase</keyword>
<dbReference type="PANTHER" id="PTHR31306">
    <property type="entry name" value="ALPHA-1,6-MANNOSYLTRANSFERASE MNN11-RELATED"/>
    <property type="match status" value="1"/>
</dbReference>
<dbReference type="AlphaFoldDB" id="A0A915Z4S4"/>
<keyword evidence="3" id="KW-1133">Transmembrane helix</keyword>
<organism evidence="4 5">
    <name type="scientific">Rhizophagus irregularis</name>
    <dbReference type="NCBI Taxonomy" id="588596"/>
    <lineage>
        <taxon>Eukaryota</taxon>
        <taxon>Fungi</taxon>
        <taxon>Fungi incertae sedis</taxon>
        <taxon>Mucoromycota</taxon>
        <taxon>Glomeromycotina</taxon>
        <taxon>Glomeromycetes</taxon>
        <taxon>Glomerales</taxon>
        <taxon>Glomeraceae</taxon>
        <taxon>Rhizophagus</taxon>
    </lineage>
</organism>
<evidence type="ECO:0000313" key="4">
    <source>
        <dbReference type="EMBL" id="CAB5362572.1"/>
    </source>
</evidence>
<protein>
    <recommendedName>
        <fullName evidence="6">Glycosyltransferase Family 34 protein</fullName>
    </recommendedName>
</protein>
<dbReference type="InterPro" id="IPR008630">
    <property type="entry name" value="Glyco_trans_34"/>
</dbReference>
<gene>
    <name evidence="4" type="ORF">CHRIB12_LOCUS9170</name>
</gene>
<reference evidence="4" key="1">
    <citation type="submission" date="2020-05" db="EMBL/GenBank/DDBJ databases">
        <authorList>
            <person name="Rincon C."/>
            <person name="Sanders R I."/>
            <person name="Robbins C."/>
            <person name="Chaturvedi A."/>
        </authorList>
    </citation>
    <scope>NUCLEOTIDE SEQUENCE</scope>
    <source>
        <strain evidence="4">CHB12</strain>
    </source>
</reference>
<evidence type="ECO:0000256" key="1">
    <source>
        <dbReference type="ARBA" id="ARBA00022676"/>
    </source>
</evidence>
<evidence type="ECO:0000256" key="2">
    <source>
        <dbReference type="ARBA" id="ARBA00022679"/>
    </source>
</evidence>
<keyword evidence="2" id="KW-0808">Transferase</keyword>
<proteinExistence type="predicted"/>
<dbReference type="Proteomes" id="UP000684084">
    <property type="component" value="Unassembled WGS sequence"/>
</dbReference>
<dbReference type="GO" id="GO:0000139">
    <property type="term" value="C:Golgi membrane"/>
    <property type="evidence" value="ECO:0007669"/>
    <property type="project" value="TreeGrafter"/>
</dbReference>
<name>A0A915Z4S4_9GLOM</name>
<evidence type="ECO:0008006" key="6">
    <source>
        <dbReference type="Google" id="ProtNLM"/>
    </source>
</evidence>
<accession>A0A915Z4S4</accession>
<sequence length="564" mass="65762">MRTEERSNYSTYYTFRKIKLYHLLITAFILFLFIISYYNNYYHNDVNDNGYSSEIPFVDNSVQNMTCPHYKIALFIFSQMEQVDKRMLMREELFGITDNLIPCMKQDTTEIFYRFLANKSKKIDMSILHSYTAEKMEFNDIIEIDIQHSDDLHHYLLENAKSLQEECTTFDHLVIIDTFTMINLEKIKNKISTSTLVTDTQKLVWGSFNSNRTENMAVIIGASAIQPILDNLKFKLNHTSILSSLYLYHKKYPNKKIPSDLIFINDPISIIEWPNTITSIECADCVVAIGHIYQDVEIKQIKNELNIPTTLPCNARSDLKMYSKETASKFRPNVAVVTSSFLYKDNCMLEAGFLSAKNKREYAEMHGYAFVSRSAEFAQQLYHDRKPVWGKIDAIEKLLPYYEWLIWLDMDAIFVNRSLTVERFLEMCEEKVGGKEEFEKINIIVARPINDKMINAGVFLIKNSAWTRDLLRRGIQPRYDFSYTGSLEQEAMRDAIRHPYWRKNVLNLEYDDHSLNTFPDRYVRGDFIVHYAPIGGCPAAPVLRGLSNVKVLEEFPNAEISIPF</sequence>
<comment type="caution">
    <text evidence="4">The sequence shown here is derived from an EMBL/GenBank/DDBJ whole genome shotgun (WGS) entry which is preliminary data.</text>
</comment>